<feature type="transmembrane region" description="Helical" evidence="8">
    <location>
        <begin position="637"/>
        <end position="657"/>
    </location>
</feature>
<comment type="subcellular location">
    <subcellularLocation>
        <location evidence="1">Cell membrane</location>
        <topology evidence="1">Multi-pass membrane protein</topology>
    </subcellularLocation>
</comment>
<dbReference type="AlphaFoldDB" id="A0A7W8TRA5"/>
<dbReference type="InterPro" id="IPR000731">
    <property type="entry name" value="SSD"/>
</dbReference>
<evidence type="ECO:0000256" key="8">
    <source>
        <dbReference type="SAM" id="Phobius"/>
    </source>
</evidence>
<feature type="transmembrane region" description="Helical" evidence="8">
    <location>
        <begin position="1014"/>
        <end position="1035"/>
    </location>
</feature>
<feature type="transmembrane region" description="Helical" evidence="8">
    <location>
        <begin position="757"/>
        <end position="787"/>
    </location>
</feature>
<name>A0A7W8TRA5_9MICC</name>
<feature type="coiled-coil region" evidence="6">
    <location>
        <begin position="280"/>
        <end position="409"/>
    </location>
</feature>
<protein>
    <submittedName>
        <fullName evidence="10">RND superfamily putative drug exporter</fullName>
    </submittedName>
</protein>
<feature type="transmembrane region" description="Helical" evidence="8">
    <location>
        <begin position="1097"/>
        <end position="1120"/>
    </location>
</feature>
<dbReference type="GO" id="GO:0005886">
    <property type="term" value="C:plasma membrane"/>
    <property type="evidence" value="ECO:0007669"/>
    <property type="project" value="UniProtKB-SubCell"/>
</dbReference>
<feature type="compositionally biased region" description="Polar residues" evidence="7">
    <location>
        <begin position="1194"/>
        <end position="1204"/>
    </location>
</feature>
<dbReference type="EMBL" id="JACHDR010000001">
    <property type="protein sequence ID" value="MBB5511467.1"/>
    <property type="molecule type" value="Genomic_DNA"/>
</dbReference>
<keyword evidence="6" id="KW-0175">Coiled coil</keyword>
<sequence length="1204" mass="126135">MASFLYHLGKFSYRHRWLVVSMWLVALLAIGGSAAAFMGKLSNEFSIPGTETQRTLDKLKQEMPEFAGGNGRIVFETANGQSFTSTQEKAVEDAVRQLDELTFVRTAMDPFSTQEQLDSAAQKVADGQKELDAARKKLEDGRAQLADGKQQLADGQKKIDDGQAQLEDATQQWKSGTQQLADARAQLAEGQKELDAARAQLKSGQEAFAAGEKKIADGQARYDAGLAKVRDGEKQLAAAQKTLSAKEADWLAGQQKYEAGVESLTSGLGVSSLSQVPSAIDDAESQLSSAKKQVADGQAQIDAAKKDLAAKSSEVSKQDSTLKASLDKVNSGLAQLQQQEEAVKADTSLSAAEKEAALAEIAAQRTTLNGQKAQIEAGLDQIADAKEEIAAANDQIAAKQAEIDSTQEKISASASKLAAATSGYQQLQGAKSTLDSGRKQLDQAKSTLAAKQKELQDGKAELATAKSTLDAGKAELEANRVKLAEGAAKIASGAATLAEGEKLLAANQAKADAGAEKIADSQQQLADGQTTLDEKAAEIPKAEEEIADGAEKIETGEADLALGQRQAESTAGMRFVSSDGTLAASQLTFTSSADALTSADRSQIQEIANVVEADGVNLYYSKEIVSDLNSIFGTAEVLGLLIAAVVLFVMLGTLVAAGLPLLMAVLGVAAGVGGTLAFSSLISMASITPALALMLGLAVGIDYSLFIVHRHRRQLLSGMDMEESIGRATGTSGNAVVFAGLTVVIALAALAVPGLPFLAILGISAAATVAIAVLIALTLTPAMLGIIGNRLISKRAWAKAARAEETPAHAEQQATGNRGWGALVTRFPWVALGLGAILLALLAIPAASMRTALPDGSAEPAGSSAFLAYEKLGDSFGDGYNGPMLVVADLPSGLDDRAAEIQTLDVADQIRSIPGVVAAVPAGTNDAKTIGIIQVIPEAGPSSAETEELVHTIRDQASQIEEATGSHIALAGQVAAQIDVSERLNEVLPLYLGIVVGLSLVLLLLVFRSVVIPVLATAGFLLSLAAAFGATVAVYQWGWLGNIFDVNVPGPIMSFMPILLTGILFGLAMDYQVFLVSGMRESYAHGQDARLAVRTGFVHSAPVVTAAALIMTSVFAGFIFSHLTMIRAIGFSLAIGVLLDAFVVRMTLTPAIMHLLGERAWYIPRWLDRILPDVDVEGAKLEQEREAKAAPMQPVTQEQDTIHV</sequence>
<proteinExistence type="predicted"/>
<feature type="transmembrane region" description="Helical" evidence="8">
    <location>
        <begin position="1126"/>
        <end position="1144"/>
    </location>
</feature>
<dbReference type="Gene3D" id="1.20.1640.10">
    <property type="entry name" value="Multidrug efflux transporter AcrB transmembrane domain"/>
    <property type="match status" value="2"/>
</dbReference>
<feature type="coiled-coil region" evidence="6">
    <location>
        <begin position="117"/>
        <end position="249"/>
    </location>
</feature>
<evidence type="ECO:0000256" key="1">
    <source>
        <dbReference type="ARBA" id="ARBA00004651"/>
    </source>
</evidence>
<comment type="caution">
    <text evidence="10">The sequence shown here is derived from an EMBL/GenBank/DDBJ whole genome shotgun (WGS) entry which is preliminary data.</text>
</comment>
<keyword evidence="2" id="KW-1003">Cell membrane</keyword>
<accession>A0A7W8TRA5</accession>
<evidence type="ECO:0000256" key="6">
    <source>
        <dbReference type="SAM" id="Coils"/>
    </source>
</evidence>
<feature type="domain" description="SSD" evidence="9">
    <location>
        <begin position="606"/>
        <end position="786"/>
    </location>
</feature>
<dbReference type="PANTHER" id="PTHR33406:SF13">
    <property type="entry name" value="MEMBRANE PROTEIN YDFJ"/>
    <property type="match status" value="1"/>
</dbReference>
<feature type="transmembrane region" description="Helical" evidence="8">
    <location>
        <begin position="729"/>
        <end position="751"/>
    </location>
</feature>
<evidence type="ECO:0000256" key="3">
    <source>
        <dbReference type="ARBA" id="ARBA00022692"/>
    </source>
</evidence>
<evidence type="ECO:0000313" key="11">
    <source>
        <dbReference type="Proteomes" id="UP000580797"/>
    </source>
</evidence>
<reference evidence="10 11" key="1">
    <citation type="submission" date="2020-08" db="EMBL/GenBank/DDBJ databases">
        <title>Sequencing the genomes of 1000 actinobacteria strains.</title>
        <authorList>
            <person name="Klenk H.-P."/>
        </authorList>
    </citation>
    <scope>NUCLEOTIDE SEQUENCE [LARGE SCALE GENOMIC DNA]</scope>
    <source>
        <strain evidence="10 11">DSM 105783</strain>
    </source>
</reference>
<dbReference type="Gene3D" id="1.10.287.1490">
    <property type="match status" value="2"/>
</dbReference>
<feature type="coiled-coil region" evidence="6">
    <location>
        <begin position="434"/>
        <end position="468"/>
    </location>
</feature>
<feature type="transmembrane region" description="Helical" evidence="8">
    <location>
        <begin position="1055"/>
        <end position="1076"/>
    </location>
</feature>
<evidence type="ECO:0000256" key="7">
    <source>
        <dbReference type="SAM" id="MobiDB-lite"/>
    </source>
</evidence>
<feature type="region of interest" description="Disordered" evidence="7">
    <location>
        <begin position="1185"/>
        <end position="1204"/>
    </location>
</feature>
<feature type="transmembrane region" description="Helical" evidence="8">
    <location>
        <begin position="690"/>
        <end position="708"/>
    </location>
</feature>
<keyword evidence="4 8" id="KW-1133">Transmembrane helix</keyword>
<organism evidence="10 11">
    <name type="scientific">Neomicrococcus aestuarii</name>
    <dbReference type="NCBI Taxonomy" id="556325"/>
    <lineage>
        <taxon>Bacteria</taxon>
        <taxon>Bacillati</taxon>
        <taxon>Actinomycetota</taxon>
        <taxon>Actinomycetes</taxon>
        <taxon>Micrococcales</taxon>
        <taxon>Micrococcaceae</taxon>
        <taxon>Neomicrococcus</taxon>
    </lineage>
</organism>
<evidence type="ECO:0000259" key="9">
    <source>
        <dbReference type="PROSITE" id="PS50156"/>
    </source>
</evidence>
<dbReference type="RefSeq" id="WP_183663046.1">
    <property type="nucleotide sequence ID" value="NZ_JACHDR010000001.1"/>
</dbReference>
<evidence type="ECO:0000256" key="2">
    <source>
        <dbReference type="ARBA" id="ARBA00022475"/>
    </source>
</evidence>
<dbReference type="GO" id="GO:0022857">
    <property type="term" value="F:transmembrane transporter activity"/>
    <property type="evidence" value="ECO:0007669"/>
    <property type="project" value="InterPro"/>
</dbReference>
<dbReference type="PRINTS" id="PR00702">
    <property type="entry name" value="ACRIFLAVINRP"/>
</dbReference>
<gene>
    <name evidence="10" type="ORF">HD598_000154</name>
</gene>
<dbReference type="InterPro" id="IPR001036">
    <property type="entry name" value="Acrflvin-R"/>
</dbReference>
<dbReference type="InterPro" id="IPR050545">
    <property type="entry name" value="Mycobact_MmpL"/>
</dbReference>
<evidence type="ECO:0000256" key="5">
    <source>
        <dbReference type="ARBA" id="ARBA00023136"/>
    </source>
</evidence>
<keyword evidence="3 8" id="KW-0812">Transmembrane</keyword>
<dbReference type="Proteomes" id="UP000580797">
    <property type="component" value="Unassembled WGS sequence"/>
</dbReference>
<feature type="transmembrane region" description="Helical" evidence="8">
    <location>
        <begin position="988"/>
        <end position="1007"/>
    </location>
</feature>
<feature type="transmembrane region" description="Helical" evidence="8">
    <location>
        <begin position="827"/>
        <end position="847"/>
    </location>
</feature>
<keyword evidence="5 8" id="KW-0472">Membrane</keyword>
<evidence type="ECO:0000256" key="4">
    <source>
        <dbReference type="ARBA" id="ARBA00022989"/>
    </source>
</evidence>
<dbReference type="PROSITE" id="PS50156">
    <property type="entry name" value="SSD"/>
    <property type="match status" value="1"/>
</dbReference>
<dbReference type="PANTHER" id="PTHR33406">
    <property type="entry name" value="MEMBRANE PROTEIN MJ1562-RELATED"/>
    <property type="match status" value="1"/>
</dbReference>
<dbReference type="SUPFAM" id="SSF82866">
    <property type="entry name" value="Multidrug efflux transporter AcrB transmembrane domain"/>
    <property type="match status" value="2"/>
</dbReference>
<dbReference type="Pfam" id="PF03176">
    <property type="entry name" value="MMPL"/>
    <property type="match status" value="2"/>
</dbReference>
<dbReference type="InterPro" id="IPR004869">
    <property type="entry name" value="MMPL_dom"/>
</dbReference>
<evidence type="ECO:0000313" key="10">
    <source>
        <dbReference type="EMBL" id="MBB5511467.1"/>
    </source>
</evidence>
<feature type="transmembrane region" description="Helical" evidence="8">
    <location>
        <begin position="664"/>
        <end position="684"/>
    </location>
</feature>